<dbReference type="OrthoDB" id="4739604at2"/>
<dbReference type="EMBL" id="QEOP01000001">
    <property type="protein sequence ID" value="PVZ94994.1"/>
    <property type="molecule type" value="Genomic_DNA"/>
</dbReference>
<dbReference type="SUPFAM" id="SSF74650">
    <property type="entry name" value="Galactose mutarotase-like"/>
    <property type="match status" value="1"/>
</dbReference>
<dbReference type="GO" id="GO:0030246">
    <property type="term" value="F:carbohydrate binding"/>
    <property type="evidence" value="ECO:0007669"/>
    <property type="project" value="InterPro"/>
</dbReference>
<proteinExistence type="predicted"/>
<name>A0A2V1HXF6_9MICO</name>
<dbReference type="InterPro" id="IPR014718">
    <property type="entry name" value="GH-type_carb-bd"/>
</dbReference>
<keyword evidence="2" id="KW-1185">Reference proteome</keyword>
<dbReference type="AlphaFoldDB" id="A0A2V1HXF6"/>
<dbReference type="GO" id="GO:0033499">
    <property type="term" value="P:galactose catabolic process via UDP-galactose, Leloir pathway"/>
    <property type="evidence" value="ECO:0007669"/>
    <property type="project" value="TreeGrafter"/>
</dbReference>
<reference evidence="1 2" key="1">
    <citation type="submission" date="2018-05" db="EMBL/GenBank/DDBJ databases">
        <title>Amnibacterium sp. M8JJ-5, whole genome shotgun sequence.</title>
        <authorList>
            <person name="Tuo L."/>
        </authorList>
    </citation>
    <scope>NUCLEOTIDE SEQUENCE [LARGE SCALE GENOMIC DNA]</scope>
    <source>
        <strain evidence="1 2">M8JJ-5</strain>
    </source>
</reference>
<evidence type="ECO:0000313" key="1">
    <source>
        <dbReference type="EMBL" id="PVZ94994.1"/>
    </source>
</evidence>
<sequence length="306" mass="32466">MLATGDQYLIQRDGALGRVEAVIAQLAAGIRSLSVGGVDLVQRYPDAGIAPSAAGIVLVPWPNRIAGATWTLEGERQALDVTEPSTGNASHGLLRNTGYSVTDRSDHAITLSATVFPQHGYPFLLNTSVRYELDDEGLVVTHGIVNAGEGRAPVAIGSHPYLRAGATPVDDLTLTIAAETRFHVDERNIPTHTGPVAGTEMDLSGGRRVGDLSLDVAYTGIDPIEGAFRHRLSAPDGVVTELWAGEDFAYVQAFTKADFTGPDGTELAVAVEPMTAPANAFNTGEGLQWLEPGDEWITSWGIRRLS</sequence>
<dbReference type="GO" id="GO:0006006">
    <property type="term" value="P:glucose metabolic process"/>
    <property type="evidence" value="ECO:0007669"/>
    <property type="project" value="TreeGrafter"/>
</dbReference>
<evidence type="ECO:0000313" key="2">
    <source>
        <dbReference type="Proteomes" id="UP000244893"/>
    </source>
</evidence>
<dbReference type="Gene3D" id="2.70.98.10">
    <property type="match status" value="1"/>
</dbReference>
<dbReference type="GO" id="GO:0004034">
    <property type="term" value="F:aldose 1-epimerase activity"/>
    <property type="evidence" value="ECO:0007669"/>
    <property type="project" value="TreeGrafter"/>
</dbReference>
<gene>
    <name evidence="1" type="ORF">DDQ50_00180</name>
</gene>
<dbReference type="InterPro" id="IPR037480">
    <property type="entry name" value="YihR-like"/>
</dbReference>
<protein>
    <submittedName>
        <fullName evidence="1">Aldose epimerase</fullName>
    </submittedName>
</protein>
<comment type="caution">
    <text evidence="1">The sequence shown here is derived from an EMBL/GenBank/DDBJ whole genome shotgun (WGS) entry which is preliminary data.</text>
</comment>
<dbReference type="PANTHER" id="PTHR10091:SF0">
    <property type="entry name" value="GALACTOSE MUTAROTASE"/>
    <property type="match status" value="1"/>
</dbReference>
<organism evidence="1 2">
    <name type="scientific">Amnibacterium flavum</name>
    <dbReference type="NCBI Taxonomy" id="2173173"/>
    <lineage>
        <taxon>Bacteria</taxon>
        <taxon>Bacillati</taxon>
        <taxon>Actinomycetota</taxon>
        <taxon>Actinomycetes</taxon>
        <taxon>Micrococcales</taxon>
        <taxon>Microbacteriaceae</taxon>
        <taxon>Amnibacterium</taxon>
    </lineage>
</organism>
<accession>A0A2V1HXF6</accession>
<dbReference type="CDD" id="cd09022">
    <property type="entry name" value="Aldose_epim_Ec_YihR"/>
    <property type="match status" value="1"/>
</dbReference>
<dbReference type="InterPro" id="IPR008183">
    <property type="entry name" value="Aldose_1/G6P_1-epimerase"/>
</dbReference>
<dbReference type="PANTHER" id="PTHR10091">
    <property type="entry name" value="ALDOSE-1-EPIMERASE"/>
    <property type="match status" value="1"/>
</dbReference>
<dbReference type="Pfam" id="PF01263">
    <property type="entry name" value="Aldose_epim"/>
    <property type="match status" value="1"/>
</dbReference>
<dbReference type="Proteomes" id="UP000244893">
    <property type="component" value="Unassembled WGS sequence"/>
</dbReference>
<dbReference type="InterPro" id="IPR011013">
    <property type="entry name" value="Gal_mutarotase_sf_dom"/>
</dbReference>
<dbReference type="RefSeq" id="WP_116754733.1">
    <property type="nucleotide sequence ID" value="NZ_JBHUEX010000001.1"/>
</dbReference>